<dbReference type="EMBL" id="PTJA01000003">
    <property type="protein sequence ID" value="PPK81891.1"/>
    <property type="molecule type" value="Genomic_DNA"/>
</dbReference>
<keyword evidence="4" id="KW-1185">Reference proteome</keyword>
<dbReference type="OrthoDB" id="158986at2"/>
<feature type="transmembrane region" description="Helical" evidence="1">
    <location>
        <begin position="93"/>
        <end position="117"/>
    </location>
</feature>
<dbReference type="Proteomes" id="UP000237749">
    <property type="component" value="Unassembled WGS sequence"/>
</dbReference>
<dbReference type="InterPro" id="IPR052710">
    <property type="entry name" value="CAAX_protease"/>
</dbReference>
<dbReference type="PANTHER" id="PTHR36435:SF1">
    <property type="entry name" value="CAAX AMINO TERMINAL PROTEASE FAMILY PROTEIN"/>
    <property type="match status" value="1"/>
</dbReference>
<name>A0A2S6HVB2_9FIRM</name>
<dbReference type="AlphaFoldDB" id="A0A2S6HVB2"/>
<feature type="transmembrane region" description="Helical" evidence="1">
    <location>
        <begin position="137"/>
        <end position="156"/>
    </location>
</feature>
<dbReference type="PANTHER" id="PTHR36435">
    <property type="entry name" value="SLR1288 PROTEIN"/>
    <property type="match status" value="1"/>
</dbReference>
<dbReference type="InterPro" id="IPR003675">
    <property type="entry name" value="Rce1/LyrA-like_dom"/>
</dbReference>
<evidence type="ECO:0000313" key="3">
    <source>
        <dbReference type="EMBL" id="PPK81891.1"/>
    </source>
</evidence>
<keyword evidence="3" id="KW-0378">Hydrolase</keyword>
<keyword evidence="1" id="KW-0472">Membrane</keyword>
<proteinExistence type="predicted"/>
<gene>
    <name evidence="3" type="ORF">BXY41_10399</name>
</gene>
<protein>
    <submittedName>
        <fullName evidence="3">CAAX prenyl protease-like protein</fullName>
    </submittedName>
</protein>
<feature type="domain" description="CAAX prenyl protease 2/Lysostaphin resistance protein A-like" evidence="2">
    <location>
        <begin position="141"/>
        <end position="224"/>
    </location>
</feature>
<evidence type="ECO:0000259" key="2">
    <source>
        <dbReference type="Pfam" id="PF02517"/>
    </source>
</evidence>
<dbReference type="GO" id="GO:0080120">
    <property type="term" value="P:CAAX-box protein maturation"/>
    <property type="evidence" value="ECO:0007669"/>
    <property type="project" value="UniProtKB-ARBA"/>
</dbReference>
<feature type="transmembrane region" description="Helical" evidence="1">
    <location>
        <begin position="213"/>
        <end position="233"/>
    </location>
</feature>
<keyword evidence="1" id="KW-0812">Transmembrane</keyword>
<dbReference type="GO" id="GO:0006508">
    <property type="term" value="P:proteolysis"/>
    <property type="evidence" value="ECO:0007669"/>
    <property type="project" value="UniProtKB-KW"/>
</dbReference>
<feature type="transmembrane region" description="Helical" evidence="1">
    <location>
        <begin position="239"/>
        <end position="260"/>
    </location>
</feature>
<keyword evidence="3" id="KW-0645">Protease</keyword>
<feature type="transmembrane region" description="Helical" evidence="1">
    <location>
        <begin position="21"/>
        <end position="40"/>
    </location>
</feature>
<dbReference type="GO" id="GO:0004175">
    <property type="term" value="F:endopeptidase activity"/>
    <property type="evidence" value="ECO:0007669"/>
    <property type="project" value="UniProtKB-ARBA"/>
</dbReference>
<evidence type="ECO:0000256" key="1">
    <source>
        <dbReference type="SAM" id="Phobius"/>
    </source>
</evidence>
<dbReference type="Pfam" id="PF02517">
    <property type="entry name" value="Rce1-like"/>
    <property type="match status" value="1"/>
</dbReference>
<comment type="caution">
    <text evidence="3">The sequence shown here is derived from an EMBL/GenBank/DDBJ whole genome shotgun (WGS) entry which is preliminary data.</text>
</comment>
<organism evidence="3 4">
    <name type="scientific">Lacrimispora xylanisolvens</name>
    <dbReference type="NCBI Taxonomy" id="384636"/>
    <lineage>
        <taxon>Bacteria</taxon>
        <taxon>Bacillati</taxon>
        <taxon>Bacillota</taxon>
        <taxon>Clostridia</taxon>
        <taxon>Lachnospirales</taxon>
        <taxon>Lachnospiraceae</taxon>
        <taxon>Lacrimispora</taxon>
    </lineage>
</organism>
<accession>A0A2S6HVB2</accession>
<keyword evidence="1" id="KW-1133">Transmembrane helix</keyword>
<evidence type="ECO:0000313" key="4">
    <source>
        <dbReference type="Proteomes" id="UP000237749"/>
    </source>
</evidence>
<reference evidence="3 4" key="1">
    <citation type="submission" date="2018-02" db="EMBL/GenBank/DDBJ databases">
        <title>Genomic Encyclopedia of Archaeal and Bacterial Type Strains, Phase II (KMG-II): from individual species to whole genera.</title>
        <authorList>
            <person name="Goeker M."/>
        </authorList>
    </citation>
    <scope>NUCLEOTIDE SEQUENCE [LARGE SCALE GENOMIC DNA]</scope>
    <source>
        <strain evidence="3 4">DSM 3808</strain>
    </source>
</reference>
<feature type="transmembrane region" description="Helical" evidence="1">
    <location>
        <begin position="281"/>
        <end position="302"/>
    </location>
</feature>
<feature type="transmembrane region" description="Helical" evidence="1">
    <location>
        <begin position="52"/>
        <end position="73"/>
    </location>
</feature>
<feature type="transmembrane region" description="Helical" evidence="1">
    <location>
        <begin position="168"/>
        <end position="183"/>
    </location>
</feature>
<sequence>MVEETKGAKKVFGRIGLGYTGFLSASIVLQIVLRIVIQVVGQKEIFNLSRGWYLFSVSLANYAAGGLVLFLIIKNLPVTHKPVSRKPEKMLLIYSFFICISALVAGNLAGQLLMSLISALEGKPMMNPVAEVLKGLNTGTIFAIMVVMAPVCEEVLFRKLIIDRIRRYGDKAAILVSAIIFGLCHGNFYQFFYAFGIGLVFGYIYTRTGRIRYTIGFHMIINFLGSVAAIYIQNSIPLAAVYALFLYGSMIAGIVLFFVTRDKWIFWQGEESVWGSGAGKILFLNVGMILFFVLSAISFVVAEFS</sequence>